<reference evidence="1 2" key="1">
    <citation type="journal article" date="2017" name="Int. J. Syst. Evol. Microbiol.">
        <title>Maripseudobacter aurantiacus gen. nov., sp. nov., a novel member of the family Flavobacteriaceae isolated from a sedimentation basin.</title>
        <authorList>
            <person name="Chen C."/>
            <person name="Su Y."/>
            <person name="Tao T."/>
            <person name="Fu G."/>
            <person name="Zhang C."/>
            <person name="Sun C."/>
            <person name="Zhang X."/>
            <person name="Wu M."/>
        </authorList>
    </citation>
    <scope>NUCLEOTIDE SEQUENCE [LARGE SCALE GENOMIC DNA]</scope>
    <source>
        <strain evidence="2">CDA4</strain>
    </source>
</reference>
<sequence length="96" mass="11564">MPKPKLLSLLKIGKEWLWKLFDAFNKDELYIINIAHVFQKYMDYNIDDLEEFAVIYTYEYHDRHNRLDDMVSKEKMYTEVLKIMKGLKEKGGLDGQ</sequence>
<dbReference type="EMBL" id="VBUK01000001">
    <property type="protein sequence ID" value="TLF47026.1"/>
    <property type="molecule type" value="Genomic_DNA"/>
</dbReference>
<proteinExistence type="predicted"/>
<organism evidence="1 2">
    <name type="scientific">Maribacter aurantiacus</name>
    <dbReference type="NCBI Taxonomy" id="1882343"/>
    <lineage>
        <taxon>Bacteria</taxon>
        <taxon>Pseudomonadati</taxon>
        <taxon>Bacteroidota</taxon>
        <taxon>Flavobacteriia</taxon>
        <taxon>Flavobacteriales</taxon>
        <taxon>Flavobacteriaceae</taxon>
        <taxon>Maribacter</taxon>
    </lineage>
</organism>
<dbReference type="Proteomes" id="UP000308382">
    <property type="component" value="Unassembled WGS sequence"/>
</dbReference>
<protein>
    <submittedName>
        <fullName evidence="1">Uncharacterized protein</fullName>
    </submittedName>
</protein>
<name>A0A5R8MBX0_9FLAO</name>
<dbReference type="RefSeq" id="WP_138257169.1">
    <property type="nucleotide sequence ID" value="NZ_VBUK01000001.1"/>
</dbReference>
<evidence type="ECO:0000313" key="1">
    <source>
        <dbReference type="EMBL" id="TLF47026.1"/>
    </source>
</evidence>
<keyword evidence="2" id="KW-1185">Reference proteome</keyword>
<dbReference type="OrthoDB" id="9943465at2"/>
<comment type="caution">
    <text evidence="1">The sequence shown here is derived from an EMBL/GenBank/DDBJ whole genome shotgun (WGS) entry which is preliminary data.</text>
</comment>
<gene>
    <name evidence="1" type="ORF">FEK29_04465</name>
</gene>
<dbReference type="AlphaFoldDB" id="A0A5R8MBX0"/>
<evidence type="ECO:0000313" key="2">
    <source>
        <dbReference type="Proteomes" id="UP000308382"/>
    </source>
</evidence>
<accession>A0A5R8MBX0</accession>